<protein>
    <recommendedName>
        <fullName evidence="5">5-formyltetrahydrofolate cyclo-ligase</fullName>
        <ecNumber evidence="5">6.3.3.2</ecNumber>
    </recommendedName>
</protein>
<evidence type="ECO:0000256" key="1">
    <source>
        <dbReference type="ARBA" id="ARBA00010638"/>
    </source>
</evidence>
<feature type="binding site" evidence="4">
    <location>
        <begin position="134"/>
        <end position="142"/>
    </location>
    <ligand>
        <name>ATP</name>
        <dbReference type="ChEBI" id="CHEBI:30616"/>
    </ligand>
</feature>
<dbReference type="GO" id="GO:0030272">
    <property type="term" value="F:5-formyltetrahydrofolate cyclo-ligase activity"/>
    <property type="evidence" value="ECO:0007669"/>
    <property type="project" value="UniProtKB-EC"/>
</dbReference>
<feature type="binding site" evidence="4">
    <location>
        <position position="50"/>
    </location>
    <ligand>
        <name>substrate</name>
    </ligand>
</feature>
<evidence type="ECO:0000256" key="2">
    <source>
        <dbReference type="ARBA" id="ARBA00022741"/>
    </source>
</evidence>
<sequence length="188" mass="21771">MNKEQIRAEHRKKRAAMTSLEIQEKSELIHQRFLDFLVKYPEIKHMHVFLSIERLKEVDSLPLIAALLDQGYQLYTSILEAETGELVTVRLETLDDLAFDSWGIPIPKMAKEVVTDQIQLVLVPLLAYDQKGNRLGYGKGYYDGFLSKLDQEVLKVGVSFFEPVTKIDQEWHDIPLDLCITPQEVFFF</sequence>
<dbReference type="GO" id="GO:0035999">
    <property type="term" value="P:tetrahydrofolate interconversion"/>
    <property type="evidence" value="ECO:0007669"/>
    <property type="project" value="TreeGrafter"/>
</dbReference>
<feature type="binding site" evidence="4">
    <location>
        <begin position="3"/>
        <end position="7"/>
    </location>
    <ligand>
        <name>ATP</name>
        <dbReference type="ChEBI" id="CHEBI:30616"/>
    </ligand>
</feature>
<dbReference type="GO" id="GO:0009396">
    <property type="term" value="P:folic acid-containing compound biosynthetic process"/>
    <property type="evidence" value="ECO:0007669"/>
    <property type="project" value="TreeGrafter"/>
</dbReference>
<evidence type="ECO:0000313" key="6">
    <source>
        <dbReference type="EMBL" id="SIT08622.1"/>
    </source>
</evidence>
<dbReference type="OrthoDB" id="9801938at2"/>
<dbReference type="RefSeq" id="WP_076502587.1">
    <property type="nucleotide sequence ID" value="NZ_FTOP01000015.1"/>
</dbReference>
<dbReference type="InterPro" id="IPR002698">
    <property type="entry name" value="FTHF_cligase"/>
</dbReference>
<dbReference type="GO" id="GO:0005524">
    <property type="term" value="F:ATP binding"/>
    <property type="evidence" value="ECO:0007669"/>
    <property type="project" value="UniProtKB-KW"/>
</dbReference>
<dbReference type="PANTHER" id="PTHR23407">
    <property type="entry name" value="ATPASE INHIBITOR/5-FORMYLTETRAHYDROFOLATE CYCLO-LIGASE"/>
    <property type="match status" value="1"/>
</dbReference>
<dbReference type="AlphaFoldDB" id="A0A1N7PDD7"/>
<evidence type="ECO:0000256" key="3">
    <source>
        <dbReference type="ARBA" id="ARBA00022840"/>
    </source>
</evidence>
<evidence type="ECO:0000313" key="7">
    <source>
        <dbReference type="Proteomes" id="UP000186026"/>
    </source>
</evidence>
<accession>A0A1N7PDD7</accession>
<dbReference type="EMBL" id="FTOP01000015">
    <property type="protein sequence ID" value="SIT08622.1"/>
    <property type="molecule type" value="Genomic_DNA"/>
</dbReference>
<dbReference type="InterPro" id="IPR024185">
    <property type="entry name" value="FTHF_cligase-like_sf"/>
</dbReference>
<dbReference type="Pfam" id="PF01812">
    <property type="entry name" value="5-FTHF_cyc-lig"/>
    <property type="match status" value="1"/>
</dbReference>
<dbReference type="STRING" id="529505.SAMN05421761_11586"/>
<gene>
    <name evidence="6" type="ORF">SAMN05421761_11586</name>
</gene>
<keyword evidence="5" id="KW-0460">Magnesium</keyword>
<name>A0A1N7PDD7_9BACT</name>
<keyword evidence="3 4" id="KW-0067">ATP-binding</keyword>
<comment type="similarity">
    <text evidence="1 5">Belongs to the 5-formyltetrahydrofolate cyclo-ligase family.</text>
</comment>
<keyword evidence="5" id="KW-0479">Metal-binding</keyword>
<dbReference type="NCBIfam" id="TIGR02727">
    <property type="entry name" value="MTHFS_bact"/>
    <property type="match status" value="1"/>
</dbReference>
<reference evidence="7" key="1">
    <citation type="submission" date="2017-01" db="EMBL/GenBank/DDBJ databases">
        <authorList>
            <person name="Varghese N."/>
            <person name="Submissions S."/>
        </authorList>
    </citation>
    <scope>NUCLEOTIDE SEQUENCE [LARGE SCALE GENOMIC DNA]</scope>
    <source>
        <strain evidence="7">DSM 46698</strain>
    </source>
</reference>
<dbReference type="InterPro" id="IPR037171">
    <property type="entry name" value="NagB/RpiA_transferase-like"/>
</dbReference>
<dbReference type="Gene3D" id="3.40.50.10420">
    <property type="entry name" value="NagB/RpiA/CoA transferase-like"/>
    <property type="match status" value="1"/>
</dbReference>
<evidence type="ECO:0000256" key="5">
    <source>
        <dbReference type="RuleBase" id="RU361279"/>
    </source>
</evidence>
<dbReference type="PIRSF" id="PIRSF006806">
    <property type="entry name" value="FTHF_cligase"/>
    <property type="match status" value="1"/>
</dbReference>
<comment type="cofactor">
    <cofactor evidence="5">
        <name>Mg(2+)</name>
        <dbReference type="ChEBI" id="CHEBI:18420"/>
    </cofactor>
</comment>
<comment type="catalytic activity">
    <reaction evidence="5">
        <text>(6S)-5-formyl-5,6,7,8-tetrahydrofolate + ATP = (6R)-5,10-methenyltetrahydrofolate + ADP + phosphate</text>
        <dbReference type="Rhea" id="RHEA:10488"/>
        <dbReference type="ChEBI" id="CHEBI:30616"/>
        <dbReference type="ChEBI" id="CHEBI:43474"/>
        <dbReference type="ChEBI" id="CHEBI:57455"/>
        <dbReference type="ChEBI" id="CHEBI:57457"/>
        <dbReference type="ChEBI" id="CHEBI:456216"/>
        <dbReference type="EC" id="6.3.3.2"/>
    </reaction>
</comment>
<dbReference type="GO" id="GO:0046872">
    <property type="term" value="F:metal ion binding"/>
    <property type="evidence" value="ECO:0007669"/>
    <property type="project" value="UniProtKB-KW"/>
</dbReference>
<dbReference type="EC" id="6.3.3.2" evidence="5"/>
<keyword evidence="6" id="KW-0436">Ligase</keyword>
<dbReference type="Proteomes" id="UP000186026">
    <property type="component" value="Unassembled WGS sequence"/>
</dbReference>
<evidence type="ECO:0000256" key="4">
    <source>
        <dbReference type="PIRSR" id="PIRSR006806-1"/>
    </source>
</evidence>
<proteinExistence type="inferred from homology"/>
<dbReference type="PANTHER" id="PTHR23407:SF1">
    <property type="entry name" value="5-FORMYLTETRAHYDROFOLATE CYCLO-LIGASE"/>
    <property type="match status" value="1"/>
</dbReference>
<feature type="binding site" evidence="4">
    <location>
        <position position="57"/>
    </location>
    <ligand>
        <name>substrate</name>
    </ligand>
</feature>
<keyword evidence="7" id="KW-1185">Reference proteome</keyword>
<dbReference type="SUPFAM" id="SSF100950">
    <property type="entry name" value="NagB/RpiA/CoA transferase-like"/>
    <property type="match status" value="1"/>
</dbReference>
<keyword evidence="2 4" id="KW-0547">Nucleotide-binding</keyword>
<organism evidence="6 7">
    <name type="scientific">Belliella pelovolcani</name>
    <dbReference type="NCBI Taxonomy" id="529505"/>
    <lineage>
        <taxon>Bacteria</taxon>
        <taxon>Pseudomonadati</taxon>
        <taxon>Bacteroidota</taxon>
        <taxon>Cytophagia</taxon>
        <taxon>Cytophagales</taxon>
        <taxon>Cyclobacteriaceae</taxon>
        <taxon>Belliella</taxon>
    </lineage>
</organism>